<feature type="domain" description="HTH myb-type" evidence="9">
    <location>
        <begin position="140"/>
        <end position="196"/>
    </location>
</feature>
<dbReference type="SUPFAM" id="SSF46689">
    <property type="entry name" value="Homeodomain-like"/>
    <property type="match status" value="1"/>
</dbReference>
<dbReference type="GO" id="GO:0005634">
    <property type="term" value="C:nucleus"/>
    <property type="evidence" value="ECO:0007669"/>
    <property type="project" value="UniProtKB-SubCell"/>
</dbReference>
<reference evidence="10" key="1">
    <citation type="submission" date="2019-12" db="EMBL/GenBank/DDBJ databases">
        <title>Genome sequencing and annotation of Brassica cretica.</title>
        <authorList>
            <person name="Studholme D.J."/>
            <person name="Sarris P.F."/>
        </authorList>
    </citation>
    <scope>NUCLEOTIDE SEQUENCE</scope>
    <source>
        <strain evidence="10">PFS-102/07</strain>
        <tissue evidence="10">Leaf</tissue>
    </source>
</reference>
<evidence type="ECO:0000256" key="6">
    <source>
        <dbReference type="ARBA" id="ARBA00023242"/>
    </source>
</evidence>
<feature type="domain" description="Myb-like" evidence="8">
    <location>
        <begin position="201"/>
        <end position="244"/>
    </location>
</feature>
<dbReference type="EMBL" id="QGKY02000190">
    <property type="protein sequence ID" value="KAF2591160.1"/>
    <property type="molecule type" value="Genomic_DNA"/>
</dbReference>
<keyword evidence="6" id="KW-0539">Nucleus</keyword>
<evidence type="ECO:0000259" key="9">
    <source>
        <dbReference type="PROSITE" id="PS51294"/>
    </source>
</evidence>
<organism evidence="10">
    <name type="scientific">Brassica cretica</name>
    <name type="common">Mustard</name>
    <dbReference type="NCBI Taxonomy" id="69181"/>
    <lineage>
        <taxon>Eukaryota</taxon>
        <taxon>Viridiplantae</taxon>
        <taxon>Streptophyta</taxon>
        <taxon>Embryophyta</taxon>
        <taxon>Tracheophyta</taxon>
        <taxon>Spermatophyta</taxon>
        <taxon>Magnoliopsida</taxon>
        <taxon>eudicotyledons</taxon>
        <taxon>Gunneridae</taxon>
        <taxon>Pentapetalae</taxon>
        <taxon>rosids</taxon>
        <taxon>malvids</taxon>
        <taxon>Brassicales</taxon>
        <taxon>Brassicaceae</taxon>
        <taxon>Brassiceae</taxon>
        <taxon>Brassica</taxon>
    </lineage>
</organism>
<evidence type="ECO:0000256" key="7">
    <source>
        <dbReference type="SAM" id="MobiDB-lite"/>
    </source>
</evidence>
<dbReference type="GO" id="GO:0003677">
    <property type="term" value="F:DNA binding"/>
    <property type="evidence" value="ECO:0007669"/>
    <property type="project" value="UniProtKB-KW"/>
</dbReference>
<dbReference type="Gene3D" id="1.10.10.60">
    <property type="entry name" value="Homeodomain-like"/>
    <property type="match status" value="2"/>
</dbReference>
<feature type="domain" description="HTH myb-type" evidence="9">
    <location>
        <begin position="197"/>
        <end position="248"/>
    </location>
</feature>
<evidence type="ECO:0000313" key="10">
    <source>
        <dbReference type="EMBL" id="KAF2591160.1"/>
    </source>
</evidence>
<comment type="subcellular location">
    <subcellularLocation>
        <location evidence="1">Nucleus</location>
    </subcellularLocation>
</comment>
<keyword evidence="2" id="KW-0677">Repeat</keyword>
<evidence type="ECO:0000259" key="8">
    <source>
        <dbReference type="PROSITE" id="PS50090"/>
    </source>
</evidence>
<feature type="compositionally biased region" description="Low complexity" evidence="7">
    <location>
        <begin position="255"/>
        <end position="267"/>
    </location>
</feature>
<keyword evidence="5" id="KW-0804">Transcription</keyword>
<dbReference type="PROSITE" id="PS50090">
    <property type="entry name" value="MYB_LIKE"/>
    <property type="match status" value="2"/>
</dbReference>
<sequence length="403" mass="46013">MLSFEQVRFSAVEIWGKASEEASVWHELHNVEVPAHTTQPIAPGRQQSWVKPPCDLVKCNIGCSWSARTSAVGSSWIIRDTRGNVLCHSRRRFTRIFSEAQAAMETFEWAVEAMLDLKFQRREVSIYPLLPMKKMEATKKEEIKKGPWKAEEDEVLINHVKRYGPRDWSSIRSKDLLQRTGKSCRLRWVNKLRPNLKNGCKFSAEEEKTVIDLQSQFGNKWARIATYLPGRTDNDVKNFWSSRLKRLARILHNSSDASSSSCFNPKPNKGKNVKPIPSQSFGLVEEETRASSSSTSKILPYSSSTSDQVDDEALIRSPELGIKLENHQPFTFGTDLDDPFFYDILGPADSSEPLFGLPQPFFEPSPAPRRFRHVSKDDEESDVFLHDFPADMFDQVDDQTRSP</sequence>
<keyword evidence="3" id="KW-0805">Transcription regulation</keyword>
<accession>A0A8S9K847</accession>
<evidence type="ECO:0000256" key="2">
    <source>
        <dbReference type="ARBA" id="ARBA00022737"/>
    </source>
</evidence>
<keyword evidence="4" id="KW-0238">DNA-binding</keyword>
<dbReference type="PANTHER" id="PTHR47996">
    <property type="entry name" value="TRANSCRIPTION FACTOR DUO1"/>
    <property type="match status" value="1"/>
</dbReference>
<dbReference type="CDD" id="cd00167">
    <property type="entry name" value="SANT"/>
    <property type="match status" value="2"/>
</dbReference>
<dbReference type="SMART" id="SM00717">
    <property type="entry name" value="SANT"/>
    <property type="match status" value="2"/>
</dbReference>
<dbReference type="PANTHER" id="PTHR47996:SF2">
    <property type="entry name" value="(RAPE) HYPOTHETICAL PROTEIN"/>
    <property type="match status" value="1"/>
</dbReference>
<evidence type="ECO:0000256" key="1">
    <source>
        <dbReference type="ARBA" id="ARBA00004123"/>
    </source>
</evidence>
<dbReference type="InterPro" id="IPR009057">
    <property type="entry name" value="Homeodomain-like_sf"/>
</dbReference>
<dbReference type="InterPro" id="IPR001005">
    <property type="entry name" value="SANT/Myb"/>
</dbReference>
<evidence type="ECO:0000256" key="4">
    <source>
        <dbReference type="ARBA" id="ARBA00023125"/>
    </source>
</evidence>
<dbReference type="FunFam" id="1.10.10.60:FF:000060">
    <property type="entry name" value="MYB transcription factor"/>
    <property type="match status" value="1"/>
</dbReference>
<dbReference type="FunFam" id="1.10.10.60:FF:000351">
    <property type="entry name" value="Transcription factor GAMYB"/>
    <property type="match status" value="1"/>
</dbReference>
<gene>
    <name evidence="10" type="ORF">F2Q70_00041188</name>
</gene>
<evidence type="ECO:0000256" key="5">
    <source>
        <dbReference type="ARBA" id="ARBA00023163"/>
    </source>
</evidence>
<dbReference type="Pfam" id="PF00249">
    <property type="entry name" value="Myb_DNA-binding"/>
    <property type="match status" value="2"/>
</dbReference>
<evidence type="ECO:0000256" key="3">
    <source>
        <dbReference type="ARBA" id="ARBA00023015"/>
    </source>
</evidence>
<dbReference type="PROSITE" id="PS51294">
    <property type="entry name" value="HTH_MYB"/>
    <property type="match status" value="2"/>
</dbReference>
<dbReference type="AlphaFoldDB" id="A0A8S9K847"/>
<name>A0A8S9K847_BRACR</name>
<dbReference type="InterPro" id="IPR017930">
    <property type="entry name" value="Myb_dom"/>
</dbReference>
<feature type="domain" description="Myb-like" evidence="8">
    <location>
        <begin position="140"/>
        <end position="192"/>
    </location>
</feature>
<protein>
    <submittedName>
        <fullName evidence="10">Uncharacterized protein</fullName>
    </submittedName>
</protein>
<feature type="region of interest" description="Disordered" evidence="7">
    <location>
        <begin position="255"/>
        <end position="278"/>
    </location>
</feature>
<dbReference type="InterPro" id="IPR053106">
    <property type="entry name" value="Plant_Male-Germline_Reg_TFs"/>
</dbReference>
<comment type="caution">
    <text evidence="10">The sequence shown here is derived from an EMBL/GenBank/DDBJ whole genome shotgun (WGS) entry which is preliminary data.</text>
</comment>
<proteinExistence type="predicted"/>